<accession>E8X7K3</accession>
<dbReference type="EMBL" id="CP002484">
    <property type="protein sequence ID" value="ADW71437.1"/>
    <property type="molecule type" value="Genomic_DNA"/>
</dbReference>
<evidence type="ECO:0000256" key="1">
    <source>
        <dbReference type="SAM" id="MobiDB-lite"/>
    </source>
</evidence>
<keyword evidence="2" id="KW-0614">Plasmid</keyword>
<name>E8X7K3_GRATM</name>
<geneLocation type="plasmid" evidence="2 3">
    <name>pACIX904</name>
</geneLocation>
<dbReference type="HOGENOM" id="CLU_2105526_0_0_0"/>
<feature type="region of interest" description="Disordered" evidence="1">
    <location>
        <begin position="95"/>
        <end position="115"/>
    </location>
</feature>
<evidence type="ECO:0000313" key="3">
    <source>
        <dbReference type="Proteomes" id="UP000000343"/>
    </source>
</evidence>
<sequence>MEKVQVMYELEEFRLTAPPDQLGELFMEAVLEDMAQPHAKRPLQCVTVKMPLPEYLRMKRATQKWNMTYTDVINFCTQRVIPILESPSGRVAQKLEQHRLDSESRRALRAGRSKS</sequence>
<feature type="compositionally biased region" description="Basic and acidic residues" evidence="1">
    <location>
        <begin position="95"/>
        <end position="106"/>
    </location>
</feature>
<dbReference type="AlphaFoldDB" id="E8X7K3"/>
<keyword evidence="3" id="KW-1185">Reference proteome</keyword>
<evidence type="ECO:0000313" key="2">
    <source>
        <dbReference type="EMBL" id="ADW71437.1"/>
    </source>
</evidence>
<protein>
    <submittedName>
        <fullName evidence="2">Uncharacterized protein</fullName>
    </submittedName>
</protein>
<dbReference type="PaxDb" id="1198114-AciX9_4492"/>
<reference evidence="3" key="1">
    <citation type="submission" date="2011-01" db="EMBL/GenBank/DDBJ databases">
        <title>Complete sequence of plasmid4 of Acidobacterium sp. MP5ACTX9.</title>
        <authorList>
            <consortium name="US DOE Joint Genome Institute"/>
            <person name="Lucas S."/>
            <person name="Copeland A."/>
            <person name="Lapidus A."/>
            <person name="Cheng J.-F."/>
            <person name="Goodwin L."/>
            <person name="Pitluck S."/>
            <person name="Teshima H."/>
            <person name="Detter J.C."/>
            <person name="Han C."/>
            <person name="Tapia R."/>
            <person name="Land M."/>
            <person name="Hauser L."/>
            <person name="Kyrpides N."/>
            <person name="Ivanova N."/>
            <person name="Ovchinnikova G."/>
            <person name="Pagani I."/>
            <person name="Rawat S.R."/>
            <person name="Mannisto M."/>
            <person name="Haggblom M.M."/>
            <person name="Woyke T."/>
        </authorList>
    </citation>
    <scope>NUCLEOTIDE SEQUENCE [LARGE SCALE GENOMIC DNA]</scope>
    <source>
        <strain evidence="3">MP5ACTX9</strain>
        <plasmid evidence="3">Plasmid pACIX904</plasmid>
    </source>
</reference>
<dbReference type="Proteomes" id="UP000000343">
    <property type="component" value="Plasmid pACIX904"/>
</dbReference>
<dbReference type="KEGG" id="acm:AciX9_4492"/>
<gene>
    <name evidence="2" type="ordered locus">AciX9_4492</name>
</gene>
<dbReference type="RefSeq" id="WP_013573156.1">
    <property type="nucleotide sequence ID" value="NC_015059.1"/>
</dbReference>
<organism evidence="3">
    <name type="scientific">Granulicella tundricola (strain ATCC BAA-1859 / DSM 23138 / MP5ACTX9)</name>
    <dbReference type="NCBI Taxonomy" id="1198114"/>
    <lineage>
        <taxon>Bacteria</taxon>
        <taxon>Pseudomonadati</taxon>
        <taxon>Acidobacteriota</taxon>
        <taxon>Terriglobia</taxon>
        <taxon>Terriglobales</taxon>
        <taxon>Acidobacteriaceae</taxon>
        <taxon>Granulicella</taxon>
    </lineage>
</organism>
<proteinExistence type="predicted"/>